<protein>
    <submittedName>
        <fullName evidence="1">Uncharacterized protein</fullName>
    </submittedName>
</protein>
<comment type="caution">
    <text evidence="1">The sequence shown here is derived from an EMBL/GenBank/DDBJ whole genome shotgun (WGS) entry which is preliminary data.</text>
</comment>
<dbReference type="EMBL" id="JAESND010000010">
    <property type="protein sequence ID" value="MBM3117389.1"/>
    <property type="molecule type" value="Genomic_DNA"/>
</dbReference>
<evidence type="ECO:0000313" key="1">
    <source>
        <dbReference type="EMBL" id="MBM3117389.1"/>
    </source>
</evidence>
<evidence type="ECO:0000313" key="2">
    <source>
        <dbReference type="Proteomes" id="UP000809431"/>
    </source>
</evidence>
<accession>A0ABS2BP45</accession>
<keyword evidence="2" id="KW-1185">Reference proteome</keyword>
<reference evidence="1 2" key="1">
    <citation type="submission" date="2021-01" db="EMBL/GenBank/DDBJ databases">
        <title>Draft Genome Sequence and Polyhydroxyalkanoate Biosynthetic Potential of Jeongeupia naejangsanensis Type Strain DSM 24253.</title>
        <authorList>
            <person name="Turrini P."/>
            <person name="Artuso I."/>
            <person name="Lugli G.A."/>
            <person name="Frangipani E."/>
            <person name="Ventura M."/>
            <person name="Visca P."/>
        </authorList>
    </citation>
    <scope>NUCLEOTIDE SEQUENCE [LARGE SCALE GENOMIC DNA]</scope>
    <source>
        <strain evidence="1 2">DSM 24253</strain>
    </source>
</reference>
<name>A0ABS2BP45_9NEIS</name>
<gene>
    <name evidence="1" type="ORF">JMJ54_16255</name>
</gene>
<proteinExistence type="predicted"/>
<dbReference type="Proteomes" id="UP000809431">
    <property type="component" value="Unassembled WGS sequence"/>
</dbReference>
<dbReference type="RefSeq" id="WP_203539611.1">
    <property type="nucleotide sequence ID" value="NZ_JAESND010000010.1"/>
</dbReference>
<organism evidence="1 2">
    <name type="scientific">Jeongeupia naejangsanensis</name>
    <dbReference type="NCBI Taxonomy" id="613195"/>
    <lineage>
        <taxon>Bacteria</taxon>
        <taxon>Pseudomonadati</taxon>
        <taxon>Pseudomonadota</taxon>
        <taxon>Betaproteobacteria</taxon>
        <taxon>Neisseriales</taxon>
        <taxon>Chitinibacteraceae</taxon>
        <taxon>Jeongeupia</taxon>
    </lineage>
</organism>
<sequence>MRHLSFTERRIVCDYLRALRNEIAVDEKALALSGLPPRAQVRLPRPALWLSMGRKAAWILPFFKEAAGVLWRVFGAVYFGFQRNSLHGLDSARLQPQLGGQILALSSRCGDIVHAGHIKPLPSQWLTLPWAPLGPLPEGAQQTPMLSLLSDEDMDRALRLARCAHRVVHRRRKLRVWGLQTYTALRWFAVRFVIDKLPGPLLMVEHFDRWAVLVDSSVAASRRNDRSRYLTLMQHGSVGAEENYSALNVNLPSRLRAVAHLHVYSDADAAVFRRSILSTSCEHRGVEVSYFRPRIELIKFTAETTKPRVLFVGHPLCEALHLRVLETLLLQQDVLAYYKPHPVAAKNSAAVFQQVWTVIEGRGEFPEVDLLVSYPSTMVQEYKTHGVAAVVHPIDLGADNAADLVVEIAKQLNQRHIHAKS</sequence>